<dbReference type="Gene3D" id="1.10.720.30">
    <property type="entry name" value="SAP domain"/>
    <property type="match status" value="1"/>
</dbReference>
<comment type="caution">
    <text evidence="2">The sequence shown here is derived from an EMBL/GenBank/DDBJ whole genome shotgun (WGS) entry which is preliminary data.</text>
</comment>
<dbReference type="AlphaFoldDB" id="A0A9W7CBA2"/>
<dbReference type="CDD" id="cd18722">
    <property type="entry name" value="PIN_NicB-like"/>
    <property type="match status" value="1"/>
</dbReference>
<sequence length="360" mass="40775">MKPSTPVSSNRYKMIQSLKVLPQYTLNLHETTTRGEKQVDIHLATDLLHYGGLDNLEAAVILTGDEDFVPAIKRVRERGKRVYLCTLKAGLSTVLRDTQSLDGVFYLDTESSLSSFVKPIEVVEEKVGLTEWLKGKGKVSSRDVGRWLKSVGELENIKGRYGNILRWLQLIENRGEVVLDTGNEEGRIEKEYFVWRKEEENYMEKSLVELKEICRTRGLKVSGNKDEIAQRISANDSELASNLTKLHDTAEDLFKDSIGGENPREADAFIEIKSKLHEFLNASGGVAYSRNIGRYLSKCKVRDGNGTLLTMIKYHYGSLRKFLKIKKGDSGLGWDEDYDFDGAVSKGYTEPEEGFRIFIE</sequence>
<dbReference type="Pfam" id="PF01936">
    <property type="entry name" value="NYN"/>
    <property type="match status" value="1"/>
</dbReference>
<name>A0A9W7CBA2_9STRA</name>
<proteinExistence type="predicted"/>
<dbReference type="Proteomes" id="UP001165122">
    <property type="component" value="Unassembled WGS sequence"/>
</dbReference>
<dbReference type="Pfam" id="PF02037">
    <property type="entry name" value="SAP"/>
    <property type="match status" value="1"/>
</dbReference>
<organism evidence="2 3">
    <name type="scientific">Triparma laevis f. longispina</name>
    <dbReference type="NCBI Taxonomy" id="1714387"/>
    <lineage>
        <taxon>Eukaryota</taxon>
        <taxon>Sar</taxon>
        <taxon>Stramenopiles</taxon>
        <taxon>Ochrophyta</taxon>
        <taxon>Bolidophyceae</taxon>
        <taxon>Parmales</taxon>
        <taxon>Triparmaceae</taxon>
        <taxon>Triparma</taxon>
    </lineage>
</organism>
<evidence type="ECO:0000313" key="3">
    <source>
        <dbReference type="Proteomes" id="UP001165122"/>
    </source>
</evidence>
<evidence type="ECO:0000313" key="2">
    <source>
        <dbReference type="EMBL" id="GMI02608.1"/>
    </source>
</evidence>
<protein>
    <recommendedName>
        <fullName evidence="1">SAP domain-containing protein</fullName>
    </recommendedName>
</protein>
<feature type="domain" description="SAP" evidence="1">
    <location>
        <begin position="202"/>
        <end position="236"/>
    </location>
</feature>
<dbReference type="OrthoDB" id="445357at2759"/>
<dbReference type="Gene3D" id="3.40.50.1010">
    <property type="entry name" value="5'-nuclease"/>
    <property type="match status" value="1"/>
</dbReference>
<keyword evidence="3" id="KW-1185">Reference proteome</keyword>
<accession>A0A9W7CBA2</accession>
<evidence type="ECO:0000259" key="1">
    <source>
        <dbReference type="PROSITE" id="PS50800"/>
    </source>
</evidence>
<reference evidence="3" key="1">
    <citation type="journal article" date="2023" name="Commun. Biol.">
        <title>Genome analysis of Parmales, the sister group of diatoms, reveals the evolutionary specialization of diatoms from phago-mixotrophs to photoautotrophs.</title>
        <authorList>
            <person name="Ban H."/>
            <person name="Sato S."/>
            <person name="Yoshikawa S."/>
            <person name="Yamada K."/>
            <person name="Nakamura Y."/>
            <person name="Ichinomiya M."/>
            <person name="Sato N."/>
            <person name="Blanc-Mathieu R."/>
            <person name="Endo H."/>
            <person name="Kuwata A."/>
            <person name="Ogata H."/>
        </authorList>
    </citation>
    <scope>NUCLEOTIDE SEQUENCE [LARGE SCALE GENOMIC DNA]</scope>
    <source>
        <strain evidence="3">NIES 3700</strain>
    </source>
</reference>
<dbReference type="GO" id="GO:0004540">
    <property type="term" value="F:RNA nuclease activity"/>
    <property type="evidence" value="ECO:0007669"/>
    <property type="project" value="InterPro"/>
</dbReference>
<gene>
    <name evidence="2" type="ORF">TrLO_g11470</name>
</gene>
<dbReference type="SUPFAM" id="SSF68906">
    <property type="entry name" value="SAP domain"/>
    <property type="match status" value="1"/>
</dbReference>
<dbReference type="InterPro" id="IPR021139">
    <property type="entry name" value="NYN"/>
</dbReference>
<dbReference type="EMBL" id="BRXW01000046">
    <property type="protein sequence ID" value="GMI02608.1"/>
    <property type="molecule type" value="Genomic_DNA"/>
</dbReference>
<dbReference type="PROSITE" id="PS50800">
    <property type="entry name" value="SAP"/>
    <property type="match status" value="1"/>
</dbReference>
<dbReference type="InterPro" id="IPR036361">
    <property type="entry name" value="SAP_dom_sf"/>
</dbReference>
<dbReference type="InterPro" id="IPR003034">
    <property type="entry name" value="SAP_dom"/>
</dbReference>